<evidence type="ECO:0000256" key="1">
    <source>
        <dbReference type="PIRNR" id="PIRNR033490"/>
    </source>
</evidence>
<dbReference type="GO" id="GO:0016075">
    <property type="term" value="P:rRNA catabolic process"/>
    <property type="evidence" value="ECO:0007669"/>
    <property type="project" value="TreeGrafter"/>
</dbReference>
<accession>A0A444JEU6</accession>
<dbReference type="GO" id="GO:0006402">
    <property type="term" value="P:mRNA catabolic process"/>
    <property type="evidence" value="ECO:0007669"/>
    <property type="project" value="TreeGrafter"/>
</dbReference>
<reference evidence="2 3" key="1">
    <citation type="submission" date="2017-01" db="EMBL/GenBank/DDBJ databases">
        <title>The cable genome- insights into the physiology and evolution of filamentous bacteria capable of sulfide oxidation via long distance electron transfer.</title>
        <authorList>
            <person name="Schreiber L."/>
            <person name="Bjerg J.T."/>
            <person name="Boggild A."/>
            <person name="Van De Vossenberg J."/>
            <person name="Meysman F."/>
            <person name="Nielsen L.P."/>
            <person name="Schramm A."/>
            <person name="Kjeldsen K.U."/>
        </authorList>
    </citation>
    <scope>NUCLEOTIDE SEQUENCE [LARGE SCALE GENOMIC DNA]</scope>
    <source>
        <strain evidence="2">A5</strain>
    </source>
</reference>
<dbReference type="Pfam" id="PF02452">
    <property type="entry name" value="PemK_toxin"/>
    <property type="match status" value="1"/>
</dbReference>
<dbReference type="GO" id="GO:0003677">
    <property type="term" value="F:DNA binding"/>
    <property type="evidence" value="ECO:0007669"/>
    <property type="project" value="InterPro"/>
</dbReference>
<evidence type="ECO:0000313" key="3">
    <source>
        <dbReference type="Proteomes" id="UP000288892"/>
    </source>
</evidence>
<comment type="caution">
    <text evidence="2">The sequence shown here is derived from an EMBL/GenBank/DDBJ whole genome shotgun (WGS) entry which is preliminary data.</text>
</comment>
<dbReference type="Gene3D" id="2.30.30.110">
    <property type="match status" value="1"/>
</dbReference>
<dbReference type="Proteomes" id="UP000288892">
    <property type="component" value="Unassembled WGS sequence"/>
</dbReference>
<comment type="similarity">
    <text evidence="1">Belongs to the PemK/MazF family.</text>
</comment>
<dbReference type="GO" id="GO:0016787">
    <property type="term" value="F:hydrolase activity"/>
    <property type="evidence" value="ECO:0007669"/>
    <property type="project" value="UniProtKB-KW"/>
</dbReference>
<comment type="function">
    <text evidence="1">Toxic component of a type II toxin-antitoxin (TA) system.</text>
</comment>
<dbReference type="EC" id="3.1.-.-" evidence="1"/>
<dbReference type="EMBL" id="MTKS01000106">
    <property type="protein sequence ID" value="RWX51621.1"/>
    <property type="molecule type" value="Genomic_DNA"/>
</dbReference>
<dbReference type="PANTHER" id="PTHR33988">
    <property type="entry name" value="ENDORIBONUCLEASE MAZF-RELATED"/>
    <property type="match status" value="1"/>
</dbReference>
<protein>
    <recommendedName>
        <fullName evidence="1">mRNA interferase</fullName>
        <ecNumber evidence="1">3.1.-.-</ecNumber>
    </recommendedName>
</protein>
<gene>
    <name evidence="2" type="ORF">VU01_11064</name>
</gene>
<sequence length="118" mass="13241">MVIQQGEIYWLDLSEPRGSEPGFRHPHIVIQNNLFNASRINTVVVCSLTSNIQRATAPGNVLLSKGEANLPKKSVVNISQIFTVNKRELTEKIGQVSKQRFAQILEGINLLTEPRDIY</sequence>
<keyword evidence="1" id="KW-0378">Hydrolase</keyword>
<dbReference type="InterPro" id="IPR011067">
    <property type="entry name" value="Plasmid_toxin/cell-grow_inhib"/>
</dbReference>
<keyword evidence="1" id="KW-0255">Endonuclease</keyword>
<dbReference type="GO" id="GO:0004521">
    <property type="term" value="F:RNA endonuclease activity"/>
    <property type="evidence" value="ECO:0007669"/>
    <property type="project" value="TreeGrafter"/>
</dbReference>
<dbReference type="AlphaFoldDB" id="A0A444JEU6"/>
<keyword evidence="1" id="KW-0540">Nuclease</keyword>
<dbReference type="SUPFAM" id="SSF50118">
    <property type="entry name" value="Cell growth inhibitor/plasmid maintenance toxic component"/>
    <property type="match status" value="1"/>
</dbReference>
<dbReference type="PANTHER" id="PTHR33988:SF2">
    <property type="entry name" value="ENDORIBONUCLEASE MAZF"/>
    <property type="match status" value="1"/>
</dbReference>
<keyword evidence="3" id="KW-1185">Reference proteome</keyword>
<organism evidence="2 3">
    <name type="scientific">Candidatus Electrothrix marina</name>
    <dbReference type="NCBI Taxonomy" id="1859130"/>
    <lineage>
        <taxon>Bacteria</taxon>
        <taxon>Pseudomonadati</taxon>
        <taxon>Thermodesulfobacteriota</taxon>
        <taxon>Desulfobulbia</taxon>
        <taxon>Desulfobulbales</taxon>
        <taxon>Desulfobulbaceae</taxon>
        <taxon>Candidatus Electrothrix</taxon>
    </lineage>
</organism>
<proteinExistence type="inferred from homology"/>
<dbReference type="InterPro" id="IPR003477">
    <property type="entry name" value="PemK-like"/>
</dbReference>
<dbReference type="PIRSF" id="PIRSF033490">
    <property type="entry name" value="MazF"/>
    <property type="match status" value="1"/>
</dbReference>
<name>A0A444JEU6_9BACT</name>
<evidence type="ECO:0000313" key="2">
    <source>
        <dbReference type="EMBL" id="RWX51621.1"/>
    </source>
</evidence>